<keyword evidence="1" id="KW-0472">Membrane</keyword>
<name>A0A5S6QUA3_TRIMR</name>
<proteinExistence type="predicted"/>
<feature type="transmembrane region" description="Helical" evidence="1">
    <location>
        <begin position="96"/>
        <end position="120"/>
    </location>
</feature>
<dbReference type="InterPro" id="IPR008952">
    <property type="entry name" value="Tetraspanin_EC2_sf"/>
</dbReference>
<dbReference type="WBParaSite" id="TMUE_3000010805.1">
    <property type="protein sequence ID" value="TMUE_3000010805.1"/>
    <property type="gene ID" value="WBGene00286560"/>
</dbReference>
<evidence type="ECO:0000313" key="3">
    <source>
        <dbReference type="WBParaSite" id="TMUE_3000010805.1"/>
    </source>
</evidence>
<dbReference type="GO" id="GO:0016020">
    <property type="term" value="C:membrane"/>
    <property type="evidence" value="ECO:0007669"/>
    <property type="project" value="InterPro"/>
</dbReference>
<dbReference type="Proteomes" id="UP000046395">
    <property type="component" value="Unassembled WGS sequence"/>
</dbReference>
<dbReference type="Gene3D" id="1.10.1450.10">
    <property type="entry name" value="Tetraspanin"/>
    <property type="match status" value="1"/>
</dbReference>
<feature type="transmembrane region" description="Helical" evidence="1">
    <location>
        <begin position="12"/>
        <end position="34"/>
    </location>
</feature>
<organism evidence="2 3">
    <name type="scientific">Trichuris muris</name>
    <name type="common">Mouse whipworm</name>
    <dbReference type="NCBI Taxonomy" id="70415"/>
    <lineage>
        <taxon>Eukaryota</taxon>
        <taxon>Metazoa</taxon>
        <taxon>Ecdysozoa</taxon>
        <taxon>Nematoda</taxon>
        <taxon>Enoplea</taxon>
        <taxon>Dorylaimia</taxon>
        <taxon>Trichinellida</taxon>
        <taxon>Trichuridae</taxon>
        <taxon>Trichuris</taxon>
    </lineage>
</organism>
<evidence type="ECO:0000313" key="2">
    <source>
        <dbReference type="Proteomes" id="UP000046395"/>
    </source>
</evidence>
<dbReference type="SUPFAM" id="SSF48652">
    <property type="entry name" value="Tetraspanin"/>
    <property type="match status" value="1"/>
</dbReference>
<dbReference type="AlphaFoldDB" id="A0A5S6QUA3"/>
<protein>
    <submittedName>
        <fullName evidence="3">Tetraspanin</fullName>
    </submittedName>
</protein>
<keyword evidence="2" id="KW-1185">Reference proteome</keyword>
<keyword evidence="1" id="KW-1133">Transmembrane helix</keyword>
<accession>A0A5S6QUA3</accession>
<keyword evidence="1" id="KW-0812">Transmembrane</keyword>
<evidence type="ECO:0000256" key="1">
    <source>
        <dbReference type="SAM" id="Phobius"/>
    </source>
</evidence>
<reference evidence="3" key="1">
    <citation type="submission" date="2019-12" db="UniProtKB">
        <authorList>
            <consortium name="WormBaseParasite"/>
        </authorList>
    </citation>
    <scope>IDENTIFICATION</scope>
</reference>
<feature type="transmembrane region" description="Helical" evidence="1">
    <location>
        <begin position="71"/>
        <end position="90"/>
    </location>
</feature>
<feature type="transmembrane region" description="Helical" evidence="1">
    <location>
        <begin position="267"/>
        <end position="290"/>
    </location>
</feature>
<sequence>MSLQPLRGLRLAQMTGFFALTILVVIAGISFVDYSESYLSFGMKAIKVAQDLSMECDAMATKFAKTFNYTFAFYNLIIAFCALTAVALALEVRLLLYVAAMAAFVLAINSAVLFSIPLMARSKIDWLTSKLLEAGVKNYFTNLYDRNASILRNYVDDFQTRYNCCGHNSSQDYELSLGSKALKYVPCIEESGKILGPARVPPTCCMKDKIWISRGQLTFKCVIGRRSKNRTNFESTCPQAIDGFDLAYKPCGKITYLCNSSITRYSILMLIATVIIFHVTLILIMLAVHAEPIEPWKIFYLLQS</sequence>